<dbReference type="InterPro" id="IPR013123">
    <property type="entry name" value="SpoU_subst-bd"/>
</dbReference>
<dbReference type="InterPro" id="IPR029026">
    <property type="entry name" value="tRNA_m1G_MTases_N"/>
</dbReference>
<gene>
    <name evidence="13" type="ORF">AM588_10008601</name>
</gene>
<dbReference type="InterPro" id="IPR001537">
    <property type="entry name" value="SpoU_MeTrfase"/>
</dbReference>
<evidence type="ECO:0000256" key="10">
    <source>
        <dbReference type="SAM" id="MobiDB-lite"/>
    </source>
</evidence>
<dbReference type="GO" id="GO:0016435">
    <property type="term" value="F:rRNA (guanine) methyltransferase activity"/>
    <property type="evidence" value="ECO:0007669"/>
    <property type="project" value="TreeGrafter"/>
</dbReference>
<evidence type="ECO:0000256" key="2">
    <source>
        <dbReference type="ARBA" id="ARBA00007228"/>
    </source>
</evidence>
<comment type="similarity">
    <text evidence="2">Belongs to the class IV-like SAM-binding methyltransferase superfamily. RNA methyltransferase TrmH family.</text>
</comment>
<dbReference type="PANTHER" id="PTHR46103">
    <property type="entry name" value="RRNA METHYLTRANSFERASE 1, MITOCHONDRIAL"/>
    <property type="match status" value="1"/>
</dbReference>
<keyword evidence="6" id="KW-0949">S-adenosyl-L-methionine</keyword>
<dbReference type="Gene3D" id="3.40.1280.10">
    <property type="match status" value="1"/>
</dbReference>
<dbReference type="PANTHER" id="PTHR46103:SF1">
    <property type="entry name" value="RRNA METHYLTRANSFERASE 1, MITOCHONDRIAL"/>
    <property type="match status" value="1"/>
</dbReference>
<keyword evidence="8" id="KW-0496">Mitochondrion</keyword>
<dbReference type="SUPFAM" id="SSF75217">
    <property type="entry name" value="alpha/beta knot"/>
    <property type="match status" value="1"/>
</dbReference>
<keyword evidence="3" id="KW-0698">rRNA processing</keyword>
<dbReference type="EMBL" id="LNFP01000357">
    <property type="protein sequence ID" value="KUF93771.1"/>
    <property type="molecule type" value="Genomic_DNA"/>
</dbReference>
<evidence type="ECO:0000259" key="12">
    <source>
        <dbReference type="Pfam" id="PF08032"/>
    </source>
</evidence>
<dbReference type="InterPro" id="IPR047261">
    <property type="entry name" value="MRM1_MeTrfase_dom"/>
</dbReference>
<dbReference type="InterPro" id="IPR029064">
    <property type="entry name" value="Ribosomal_eL30-like_sf"/>
</dbReference>
<sequence length="386" mass="42084">MLRTSALLSRGSASTLPRLLSACLFSTDGQWQSPSRSRGAKPSRWGPPRGRGGGRKRDNERPPLTRTNDGKDVPQLAGEGVYGIHSVLQALESGHRDTHALYVREERSLLDGQRPKKKSAADVRALERIHELAEANGIQIHSTSKWMLNHITGDKPHQVRETSGVNLIGLLYLIFVIFWSGSCVGRCSDSTEGVRPYRAIRLERNGHCVVYLVVIDFIYCCRVHGIGTIACDFGAGRDPRPQNFGAILRSAHFLGCSAVVVSDRNTAPLSPAVSRASVGALEVMVANDKLMKARNLHEMLAISGDLGWRVVGASSGPNSITSTKLSDGQPTILVMGNEHRGLRKHIRQCCQDVVIIPGQATDEDTRVDSLNVSVASAILLYELLHH</sequence>
<evidence type="ECO:0000256" key="6">
    <source>
        <dbReference type="ARBA" id="ARBA00022691"/>
    </source>
</evidence>
<comment type="subcellular location">
    <subcellularLocation>
        <location evidence="1">Mitochondrion</location>
    </subcellularLocation>
</comment>
<reference evidence="13 14" key="1">
    <citation type="submission" date="2015-11" db="EMBL/GenBank/DDBJ databases">
        <title>Genomes and virulence difference between two physiological races of Phytophthora nicotianae.</title>
        <authorList>
            <person name="Liu H."/>
            <person name="Ma X."/>
            <person name="Yu H."/>
            <person name="Fang D."/>
            <person name="Li Y."/>
            <person name="Wang X."/>
            <person name="Wang W."/>
            <person name="Dong Y."/>
            <person name="Xiao B."/>
        </authorList>
    </citation>
    <scope>NUCLEOTIDE SEQUENCE [LARGE SCALE GENOMIC DNA]</scope>
    <source>
        <strain evidence="14">race 1</strain>
    </source>
</reference>
<evidence type="ECO:0000313" key="13">
    <source>
        <dbReference type="EMBL" id="KUF93771.1"/>
    </source>
</evidence>
<evidence type="ECO:0000256" key="8">
    <source>
        <dbReference type="ARBA" id="ARBA00023128"/>
    </source>
</evidence>
<evidence type="ECO:0000256" key="5">
    <source>
        <dbReference type="ARBA" id="ARBA00022679"/>
    </source>
</evidence>
<evidence type="ECO:0000259" key="11">
    <source>
        <dbReference type="Pfam" id="PF00588"/>
    </source>
</evidence>
<organism evidence="13 14">
    <name type="scientific">Phytophthora nicotianae</name>
    <name type="common">Potato buckeye rot agent</name>
    <name type="synonym">Phytophthora parasitica</name>
    <dbReference type="NCBI Taxonomy" id="4792"/>
    <lineage>
        <taxon>Eukaryota</taxon>
        <taxon>Sar</taxon>
        <taxon>Stramenopiles</taxon>
        <taxon>Oomycota</taxon>
        <taxon>Peronosporomycetes</taxon>
        <taxon>Peronosporales</taxon>
        <taxon>Peronosporaceae</taxon>
        <taxon>Phytophthora</taxon>
    </lineage>
</organism>
<proteinExistence type="inferred from homology"/>
<dbReference type="GO" id="GO:0005739">
    <property type="term" value="C:mitochondrion"/>
    <property type="evidence" value="ECO:0007669"/>
    <property type="project" value="UniProtKB-SubCell"/>
</dbReference>
<evidence type="ECO:0000256" key="3">
    <source>
        <dbReference type="ARBA" id="ARBA00022552"/>
    </source>
</evidence>
<feature type="domain" description="RNA 2-O ribose methyltransferase substrate binding" evidence="12">
    <location>
        <begin position="81"/>
        <end position="158"/>
    </location>
</feature>
<dbReference type="Pfam" id="PF00588">
    <property type="entry name" value="SpoU_methylase"/>
    <property type="match status" value="1"/>
</dbReference>
<evidence type="ECO:0000256" key="1">
    <source>
        <dbReference type="ARBA" id="ARBA00004173"/>
    </source>
</evidence>
<protein>
    <recommendedName>
        <fullName evidence="9">rRNA methyltransferase 1, mitochondrial</fullName>
    </recommendedName>
</protein>
<keyword evidence="5" id="KW-0808">Transferase</keyword>
<keyword evidence="7" id="KW-0809">Transit peptide</keyword>
<evidence type="ECO:0000256" key="7">
    <source>
        <dbReference type="ARBA" id="ARBA00022946"/>
    </source>
</evidence>
<dbReference type="InterPro" id="IPR047182">
    <property type="entry name" value="MRM1"/>
</dbReference>
<dbReference type="CDD" id="cd18105">
    <property type="entry name" value="SpoU-like_MRM1"/>
    <property type="match status" value="1"/>
</dbReference>
<evidence type="ECO:0000256" key="9">
    <source>
        <dbReference type="ARBA" id="ARBA00034881"/>
    </source>
</evidence>
<feature type="compositionally biased region" description="Basic and acidic residues" evidence="10">
    <location>
        <begin position="55"/>
        <end position="72"/>
    </location>
</feature>
<keyword evidence="4" id="KW-0489">Methyltransferase</keyword>
<feature type="domain" description="tRNA/rRNA methyltransferase SpoU type" evidence="11">
    <location>
        <begin position="241"/>
        <end position="381"/>
    </location>
</feature>
<dbReference type="AlphaFoldDB" id="A0A0W8DBP5"/>
<dbReference type="InterPro" id="IPR029028">
    <property type="entry name" value="Alpha/beta_knot_MTases"/>
</dbReference>
<comment type="caution">
    <text evidence="13">The sequence shown here is derived from an EMBL/GenBank/DDBJ whole genome shotgun (WGS) entry which is preliminary data.</text>
</comment>
<dbReference type="SUPFAM" id="SSF55315">
    <property type="entry name" value="L30e-like"/>
    <property type="match status" value="1"/>
</dbReference>
<evidence type="ECO:0000256" key="4">
    <source>
        <dbReference type="ARBA" id="ARBA00022603"/>
    </source>
</evidence>
<dbReference type="Gene3D" id="3.30.1330.30">
    <property type="match status" value="1"/>
</dbReference>
<evidence type="ECO:0000313" key="14">
    <source>
        <dbReference type="Proteomes" id="UP000054636"/>
    </source>
</evidence>
<dbReference type="GO" id="GO:0003723">
    <property type="term" value="F:RNA binding"/>
    <property type="evidence" value="ECO:0007669"/>
    <property type="project" value="InterPro"/>
</dbReference>
<dbReference type="Pfam" id="PF08032">
    <property type="entry name" value="SpoU_sub_bind"/>
    <property type="match status" value="1"/>
</dbReference>
<feature type="region of interest" description="Disordered" evidence="10">
    <location>
        <begin position="28"/>
        <end position="76"/>
    </location>
</feature>
<dbReference type="Proteomes" id="UP000054636">
    <property type="component" value="Unassembled WGS sequence"/>
</dbReference>
<accession>A0A0W8DBP5</accession>
<name>A0A0W8DBP5_PHYNI</name>